<proteinExistence type="predicted"/>
<dbReference type="Pfam" id="PF06794">
    <property type="entry name" value="UPF0270"/>
    <property type="match status" value="1"/>
</dbReference>
<gene>
    <name evidence="1" type="ORF">CI610_00220</name>
</gene>
<sequence length="76" mass="8721">MIIPWDMLEPDTLKQLIEEFVSRDGTDNGYDESMESKVEKISHQLKTGDLIVVFDPIMDSSNIISKQQAEEIYNNS</sequence>
<dbReference type="SUPFAM" id="SSF118001">
    <property type="entry name" value="YehU-like"/>
    <property type="match status" value="1"/>
</dbReference>
<organism evidence="1">
    <name type="scientific">invertebrate metagenome</name>
    <dbReference type="NCBI Taxonomy" id="1711999"/>
    <lineage>
        <taxon>unclassified sequences</taxon>
        <taxon>metagenomes</taxon>
        <taxon>organismal metagenomes</taxon>
    </lineage>
</organism>
<dbReference type="AlphaFoldDB" id="A0A2H9TC27"/>
<reference evidence="1" key="1">
    <citation type="journal article" date="2017" name="Appl. Environ. Microbiol.">
        <title>Molecular characterization of an Endozoicomonas-like organism causing infection in king scallop Pecten maximus L.</title>
        <authorList>
            <person name="Cano I."/>
            <person name="van Aerle R."/>
            <person name="Ross S."/>
            <person name="Verner-Jeffreys D.W."/>
            <person name="Paley R.K."/>
            <person name="Rimmer G."/>
            <person name="Ryder D."/>
            <person name="Hooper P."/>
            <person name="Stone D."/>
            <person name="Feist S.W."/>
        </authorList>
    </citation>
    <scope>NUCLEOTIDE SEQUENCE</scope>
</reference>
<dbReference type="InterPro" id="IPR036685">
    <property type="entry name" value="YehU-like_sf"/>
</dbReference>
<accession>A0A2H9TC27</accession>
<comment type="caution">
    <text evidence="1">The sequence shown here is derived from an EMBL/GenBank/DDBJ whole genome shotgun (WGS) entry which is preliminary data.</text>
</comment>
<dbReference type="InterPro" id="IPR010648">
    <property type="entry name" value="UPF0270"/>
</dbReference>
<dbReference type="Gene3D" id="1.10.10.610">
    <property type="entry name" value="YehU-like"/>
    <property type="match status" value="1"/>
</dbReference>
<evidence type="ECO:0008006" key="2">
    <source>
        <dbReference type="Google" id="ProtNLM"/>
    </source>
</evidence>
<evidence type="ECO:0000313" key="1">
    <source>
        <dbReference type="EMBL" id="PJE80795.1"/>
    </source>
</evidence>
<dbReference type="EMBL" id="NSIT01000005">
    <property type="protein sequence ID" value="PJE80795.1"/>
    <property type="molecule type" value="Genomic_DNA"/>
</dbReference>
<name>A0A2H9TC27_9ZZZZ</name>
<protein>
    <recommendedName>
        <fullName evidence="2">YheU family protein</fullName>
    </recommendedName>
</protein>